<reference evidence="2 3" key="1">
    <citation type="submission" date="2018-03" db="EMBL/GenBank/DDBJ databases">
        <title>Genomic Encyclopedia of Archaeal and Bacterial Type Strains, Phase II (KMG-II): from individual species to whole genera.</title>
        <authorList>
            <person name="Goeker M."/>
        </authorList>
    </citation>
    <scope>NUCLEOTIDE SEQUENCE [LARGE SCALE GENOMIC DNA]</scope>
    <source>
        <strain evidence="2 3">DSM 29318</strain>
    </source>
</reference>
<accession>A0A2T0X675</accession>
<dbReference type="Proteomes" id="UP000238801">
    <property type="component" value="Unassembled WGS sequence"/>
</dbReference>
<dbReference type="InterPro" id="IPR009562">
    <property type="entry name" value="DUF1178"/>
</dbReference>
<dbReference type="AlphaFoldDB" id="A0A2T0X675"/>
<dbReference type="OrthoDB" id="9799894at2"/>
<organism evidence="2 3">
    <name type="scientific">Hasllibacter halocynthiae</name>
    <dbReference type="NCBI Taxonomy" id="595589"/>
    <lineage>
        <taxon>Bacteria</taxon>
        <taxon>Pseudomonadati</taxon>
        <taxon>Pseudomonadota</taxon>
        <taxon>Alphaproteobacteria</taxon>
        <taxon>Rhodobacterales</taxon>
        <taxon>Roseobacteraceae</taxon>
        <taxon>Hasllibacter</taxon>
    </lineage>
</organism>
<comment type="caution">
    <text evidence="2">The sequence shown here is derived from an EMBL/GenBank/DDBJ whole genome shotgun (WGS) entry which is preliminary data.</text>
</comment>
<evidence type="ECO:0000313" key="3">
    <source>
        <dbReference type="Proteomes" id="UP000238801"/>
    </source>
</evidence>
<proteinExistence type="predicted"/>
<dbReference type="EMBL" id="PVTT01000001">
    <property type="protein sequence ID" value="PRY94439.1"/>
    <property type="molecule type" value="Genomic_DNA"/>
</dbReference>
<gene>
    <name evidence="2" type="ORF">BCF33_0026</name>
</gene>
<dbReference type="PIRSF" id="PIRSF032131">
    <property type="entry name" value="UCP032131"/>
    <property type="match status" value="1"/>
</dbReference>
<evidence type="ECO:0008006" key="4">
    <source>
        <dbReference type="Google" id="ProtNLM"/>
    </source>
</evidence>
<name>A0A2T0X675_9RHOB</name>
<feature type="region of interest" description="Disordered" evidence="1">
    <location>
        <begin position="56"/>
        <end position="78"/>
    </location>
</feature>
<dbReference type="RefSeq" id="WP_106158940.1">
    <property type="nucleotide sequence ID" value="NZ_PVTT01000001.1"/>
</dbReference>
<dbReference type="Pfam" id="PF06676">
    <property type="entry name" value="DUF1178"/>
    <property type="match status" value="1"/>
</dbReference>
<feature type="compositionally biased region" description="Low complexity" evidence="1">
    <location>
        <begin position="68"/>
        <end position="78"/>
    </location>
</feature>
<keyword evidence="3" id="KW-1185">Reference proteome</keyword>
<evidence type="ECO:0000256" key="1">
    <source>
        <dbReference type="SAM" id="MobiDB-lite"/>
    </source>
</evidence>
<evidence type="ECO:0000313" key="2">
    <source>
        <dbReference type="EMBL" id="PRY94439.1"/>
    </source>
</evidence>
<sequence>MIRYTLRCAEGHVFESWFQDAAAYDRLALSGALACATCGGGGVEKSLMAPKVRPARKAAEAPVETSVGAKAPAKPMGAGMPDKLVRAMAELRAHVEAGTDDVGKDFARQARAMHEGEIEDRPIRGEATADEARSLLEDGVPALPLPFPSRKKMT</sequence>
<protein>
    <recommendedName>
        <fullName evidence="4">DUF1178 family protein</fullName>
    </recommendedName>
</protein>